<accession>A0A6V8KIL7</accession>
<reference evidence="1 2" key="1">
    <citation type="submission" date="2020-03" db="EMBL/GenBank/DDBJ databases">
        <title>Whole genome shotgun sequence of Phytohabitans houttuyneae NBRC 108639.</title>
        <authorList>
            <person name="Komaki H."/>
            <person name="Tamura T."/>
        </authorList>
    </citation>
    <scope>NUCLEOTIDE SEQUENCE [LARGE SCALE GENOMIC DNA]</scope>
    <source>
        <strain evidence="1 2">NBRC 108639</strain>
    </source>
</reference>
<evidence type="ECO:0000313" key="1">
    <source>
        <dbReference type="EMBL" id="GFJ85042.1"/>
    </source>
</evidence>
<sequence length="268" mass="27913">MLLQIVGNPGGGSFRELTLYRHLKRDGDYSRAAITLNGTTQAGDPSFTAQGYTVRPYYISDTQPVSSYFRRVEPTIVFGSIDTGVPNRKRNDGLPAYDVPVTGIPSPGSDGPTFLDLVWDKAPFANHGAFVAAVTGTAEAFVAAGVFSAAEKDVVVARAAGAAQELAPPVTWAVDIQARAQCVGTSAYVSVNVRNTDEVPLTVELVTPYGSRTVSGVAPGKAAYQSFNARRATVPAGTVTVKVTGTVDGTAVTAQYDAPYEAGGCATA</sequence>
<comment type="caution">
    <text evidence="1">The sequence shown here is derived from an EMBL/GenBank/DDBJ whole genome shotgun (WGS) entry which is preliminary data.</text>
</comment>
<dbReference type="AlphaFoldDB" id="A0A6V8KIL7"/>
<reference evidence="1 2" key="2">
    <citation type="submission" date="2020-03" db="EMBL/GenBank/DDBJ databases">
        <authorList>
            <person name="Ichikawa N."/>
            <person name="Kimura A."/>
            <person name="Kitahashi Y."/>
            <person name="Uohara A."/>
        </authorList>
    </citation>
    <scope>NUCLEOTIDE SEQUENCE [LARGE SCALE GENOMIC DNA]</scope>
    <source>
        <strain evidence="1 2">NBRC 108639</strain>
    </source>
</reference>
<dbReference type="EMBL" id="BLPF01000004">
    <property type="protein sequence ID" value="GFJ85042.1"/>
    <property type="molecule type" value="Genomic_DNA"/>
</dbReference>
<keyword evidence="2" id="KW-1185">Reference proteome</keyword>
<dbReference type="RefSeq" id="WP_246274582.1">
    <property type="nucleotide sequence ID" value="NZ_BLPF01000004.1"/>
</dbReference>
<dbReference type="Proteomes" id="UP000482800">
    <property type="component" value="Unassembled WGS sequence"/>
</dbReference>
<protein>
    <submittedName>
        <fullName evidence="1">Uncharacterized protein</fullName>
    </submittedName>
</protein>
<proteinExistence type="predicted"/>
<evidence type="ECO:0000313" key="2">
    <source>
        <dbReference type="Proteomes" id="UP000482800"/>
    </source>
</evidence>
<name>A0A6V8KIL7_9ACTN</name>
<gene>
    <name evidence="1" type="ORF">Phou_092220</name>
</gene>
<organism evidence="1 2">
    <name type="scientific">Phytohabitans houttuyneae</name>
    <dbReference type="NCBI Taxonomy" id="1076126"/>
    <lineage>
        <taxon>Bacteria</taxon>
        <taxon>Bacillati</taxon>
        <taxon>Actinomycetota</taxon>
        <taxon>Actinomycetes</taxon>
        <taxon>Micromonosporales</taxon>
        <taxon>Micromonosporaceae</taxon>
    </lineage>
</organism>